<dbReference type="AlphaFoldDB" id="C2K044"/>
<keyword evidence="6" id="KW-1185">Reference proteome</keyword>
<dbReference type="InterPro" id="IPR036390">
    <property type="entry name" value="WH_DNA-bd_sf"/>
</dbReference>
<evidence type="ECO:0000256" key="1">
    <source>
        <dbReference type="ARBA" id="ARBA00023015"/>
    </source>
</evidence>
<comment type="caution">
    <text evidence="5">The sequence shown here is derived from an EMBL/GenBank/DDBJ whole genome shotgun (WGS) entry which is preliminary data.</text>
</comment>
<dbReference type="Proteomes" id="UP000004525">
    <property type="component" value="Unassembled WGS sequence"/>
</dbReference>
<evidence type="ECO:0000313" key="6">
    <source>
        <dbReference type="Proteomes" id="UP000004525"/>
    </source>
</evidence>
<keyword evidence="2" id="KW-0238">DNA-binding</keyword>
<dbReference type="InterPro" id="IPR036388">
    <property type="entry name" value="WH-like_DNA-bd_sf"/>
</dbReference>
<dbReference type="InterPro" id="IPR000524">
    <property type="entry name" value="Tscrpt_reg_HTH_GntR"/>
</dbReference>
<gene>
    <name evidence="5" type="ORF">HMPREF0539_2529</name>
</gene>
<proteinExistence type="predicted"/>
<keyword evidence="1" id="KW-0805">Transcription regulation</keyword>
<dbReference type="PANTHER" id="PTHR38445">
    <property type="entry name" value="HTH-TYPE TRANSCRIPTIONAL REPRESSOR YTRA"/>
    <property type="match status" value="1"/>
</dbReference>
<dbReference type="Gene3D" id="1.10.10.10">
    <property type="entry name" value="Winged helix-like DNA-binding domain superfamily/Winged helix DNA-binding domain"/>
    <property type="match status" value="1"/>
</dbReference>
<dbReference type="GO" id="GO:0003677">
    <property type="term" value="F:DNA binding"/>
    <property type="evidence" value="ECO:0007669"/>
    <property type="project" value="UniProtKB-KW"/>
</dbReference>
<reference evidence="5" key="1">
    <citation type="submission" date="2009-01" db="EMBL/GenBank/DDBJ databases">
        <authorList>
            <person name="Qin X."/>
            <person name="Bachman B."/>
            <person name="Battles P."/>
            <person name="Bell A."/>
            <person name="Bess C."/>
            <person name="Bickham C."/>
            <person name="Chaboub L."/>
            <person name="Chen D."/>
            <person name="Coyle M."/>
            <person name="Deiros D.R."/>
            <person name="Dinh H."/>
            <person name="Forbes L."/>
            <person name="Fowler G."/>
            <person name="Francisco L."/>
            <person name="Fu Q."/>
            <person name="Gubbala S."/>
            <person name="Hale W."/>
            <person name="Han Y."/>
            <person name="Hemphill L."/>
            <person name="Highlander S.K."/>
            <person name="Hirani K."/>
            <person name="Hogues M."/>
            <person name="Jackson L."/>
            <person name="Jakkamsetti A."/>
            <person name="Javaid M."/>
            <person name="Jiang H."/>
            <person name="Korchina V."/>
            <person name="Kovar C."/>
            <person name="Lara F."/>
            <person name="Lee S."/>
            <person name="Mata R."/>
            <person name="Mathew T."/>
            <person name="Moen C."/>
            <person name="Morales K."/>
            <person name="Munidasa M."/>
            <person name="Nazareth L."/>
            <person name="Ngo R."/>
            <person name="Nguyen L."/>
            <person name="Okwuonu G."/>
            <person name="Ongeri F."/>
            <person name="Patil S."/>
            <person name="Petrosino J."/>
            <person name="Pham C."/>
            <person name="Pham P."/>
            <person name="Pu L.-L."/>
            <person name="Puazo M."/>
            <person name="Raj R."/>
            <person name="Reid J."/>
            <person name="Rouhana J."/>
            <person name="Saada N."/>
            <person name="Shang Y."/>
            <person name="Simmons D."/>
            <person name="Thornton R."/>
            <person name="Warren J."/>
            <person name="Weissenberger G."/>
            <person name="Zhang J."/>
            <person name="Zhang L."/>
            <person name="Zhou C."/>
            <person name="Zhu D."/>
            <person name="Muzny D."/>
            <person name="Worley K."/>
            <person name="Gibbs R."/>
        </authorList>
    </citation>
    <scope>NUCLEOTIDE SEQUENCE [LARGE SCALE GENOMIC DNA]</scope>
    <source>
        <strain evidence="5">LMS2-1</strain>
    </source>
</reference>
<dbReference type="PANTHER" id="PTHR38445:SF6">
    <property type="entry name" value="GNTR-FAMILY TRANSCRIPTIONAL REGULATOR"/>
    <property type="match status" value="1"/>
</dbReference>
<organism evidence="5 6">
    <name type="scientific">Lacticaseibacillus rhamnosus (strain LMS2-1)</name>
    <dbReference type="NCBI Taxonomy" id="525361"/>
    <lineage>
        <taxon>Bacteria</taxon>
        <taxon>Bacillati</taxon>
        <taxon>Bacillota</taxon>
        <taxon>Bacilli</taxon>
        <taxon>Lactobacillales</taxon>
        <taxon>Lactobacillaceae</taxon>
        <taxon>Lacticaseibacillus</taxon>
    </lineage>
</organism>
<dbReference type="Pfam" id="PF00392">
    <property type="entry name" value="GntR"/>
    <property type="match status" value="1"/>
</dbReference>
<evidence type="ECO:0000259" key="4">
    <source>
        <dbReference type="PROSITE" id="PS50949"/>
    </source>
</evidence>
<dbReference type="SMART" id="SM00345">
    <property type="entry name" value="HTH_GNTR"/>
    <property type="match status" value="1"/>
</dbReference>
<dbReference type="CDD" id="cd07377">
    <property type="entry name" value="WHTH_GntR"/>
    <property type="match status" value="1"/>
</dbReference>
<evidence type="ECO:0000313" key="5">
    <source>
        <dbReference type="EMBL" id="EEN79331.1"/>
    </source>
</evidence>
<name>C2K044_LACRM</name>
<dbReference type="SUPFAM" id="SSF46785">
    <property type="entry name" value="Winged helix' DNA-binding domain"/>
    <property type="match status" value="1"/>
</dbReference>
<dbReference type="PROSITE" id="PS50949">
    <property type="entry name" value="HTH_GNTR"/>
    <property type="match status" value="1"/>
</dbReference>
<dbReference type="HOGENOM" id="CLU_017584_10_0_9"/>
<evidence type="ECO:0000256" key="3">
    <source>
        <dbReference type="ARBA" id="ARBA00023163"/>
    </source>
</evidence>
<protein>
    <submittedName>
        <fullName evidence="5">Transcriptional regulator, GntR family</fullName>
    </submittedName>
</protein>
<accession>C2K044</accession>
<feature type="domain" description="HTH gntR-type" evidence="4">
    <location>
        <begin position="12"/>
        <end position="80"/>
    </location>
</feature>
<sequence length="130" mass="15051">MRRDTVEFDDKVPIYFQIKQYLYQAIITDRLKSGAQLPAVRQLAAELTVNVNTVQRALSELIQEGVLVTRRGRGNFVTDDIKVLIDMKKRVIGSELDHLYRQLADLNLTADEMKDAFSQYVDEQEEHHDN</sequence>
<keyword evidence="3" id="KW-0804">Transcription</keyword>
<dbReference type="EMBL" id="ACIZ01000101">
    <property type="protein sequence ID" value="EEN79331.1"/>
    <property type="molecule type" value="Genomic_DNA"/>
</dbReference>
<evidence type="ECO:0000256" key="2">
    <source>
        <dbReference type="ARBA" id="ARBA00023125"/>
    </source>
</evidence>
<dbReference type="GO" id="GO:0003700">
    <property type="term" value="F:DNA-binding transcription factor activity"/>
    <property type="evidence" value="ECO:0007669"/>
    <property type="project" value="InterPro"/>
</dbReference>